<feature type="transmembrane region" description="Helical" evidence="6">
    <location>
        <begin position="35"/>
        <end position="52"/>
    </location>
</feature>
<evidence type="ECO:0000313" key="8">
    <source>
        <dbReference type="EMBL" id="MFG6439811.1"/>
    </source>
</evidence>
<evidence type="ECO:0000259" key="7">
    <source>
        <dbReference type="PROSITE" id="PS50156"/>
    </source>
</evidence>
<dbReference type="PROSITE" id="PS50156">
    <property type="entry name" value="SSD"/>
    <property type="match status" value="1"/>
</dbReference>
<accession>A0ABW7FF56</accession>
<dbReference type="Pfam" id="PF03176">
    <property type="entry name" value="MMPL"/>
    <property type="match status" value="2"/>
</dbReference>
<feature type="transmembrane region" description="Helical" evidence="6">
    <location>
        <begin position="371"/>
        <end position="392"/>
    </location>
</feature>
<keyword evidence="9" id="KW-1185">Reference proteome</keyword>
<organism evidence="8 9">
    <name type="scientific">Pelomonas margarita</name>
    <dbReference type="NCBI Taxonomy" id="3299031"/>
    <lineage>
        <taxon>Bacteria</taxon>
        <taxon>Pseudomonadati</taxon>
        <taxon>Pseudomonadota</taxon>
        <taxon>Betaproteobacteria</taxon>
        <taxon>Burkholderiales</taxon>
        <taxon>Sphaerotilaceae</taxon>
        <taxon>Roseateles</taxon>
    </lineage>
</organism>
<name>A0ABW7FF56_9BURK</name>
<feature type="transmembrane region" description="Helical" evidence="6">
    <location>
        <begin position="802"/>
        <end position="823"/>
    </location>
</feature>
<keyword evidence="2" id="KW-1003">Cell membrane</keyword>
<keyword evidence="8" id="KW-0449">Lipoprotein</keyword>
<feature type="transmembrane region" description="Helical" evidence="6">
    <location>
        <begin position="237"/>
        <end position="256"/>
    </location>
</feature>
<comment type="subcellular location">
    <subcellularLocation>
        <location evidence="1">Cell membrane</location>
        <topology evidence="1">Multi-pass membrane protein</topology>
    </subcellularLocation>
</comment>
<comment type="caution">
    <text evidence="8">The sequence shown here is derived from an EMBL/GenBank/DDBJ whole genome shotgun (WGS) entry which is preliminary data.</text>
</comment>
<dbReference type="InterPro" id="IPR000731">
    <property type="entry name" value="SSD"/>
</dbReference>
<keyword evidence="3 6" id="KW-0812">Transmembrane</keyword>
<sequence>MSAIAAKPGAHLHQTLQSSLKLERYVEWIVDYRKWVIGAILAITAFFGLFAAKQQVIINPASVVPQSHPYIKATNTIEKVFDSKYLVVVGVTPREGDALQPRVLEAVQRLTTQLYASPSVSKQTLLSLSSRQAKGINGTADGFEARALLSDIPRTPEQVAALKARIETNPVYRETVVSKDWRTATIMLELKENPNGFGAMLEDVHRIIGAEKDAGLDISLSGNPVFLHQAEIFANRINWLFPIAVLVIGLLHFEAFRTRQGLILPLVTALLSVVWGVGVMGLMKIPLDIFNSPTPILILAVAAGHAVQLLKRYYERYIDLVKVHRVEPLVANRLATIQSLAAVGPVLVIAGGVAALGFFSLVVFEVETVRAFGIFTGIGILTAVVLEFTFTPAVRAALKPPSLAQIDTETRIRFWDRLAMGMSALVVIPKHRIKALAALVLLTGTAIGGWHLVQVDNASKSFFGESLAIQKDDALLNQQTGGTNVLYVMVDTGKADGIKDPQILKAMRALQHHAAGQPIVGKTLSIDDFLLRMHAAASGEARSAERLPDDRDLIAQYLFLYGMSGNPEDFSAHVDYDYQRAKVSVMLRTNSNAEIDQLVQDLRAVATKSFPADVQVSFGGEVAQTLAVTEVMVRSKLMNIAQILGVIFLVSVIAFRSILAGLLVLSPLLVVLSLLFGAMGYFDVPLNIPNSLISAMAVGIGADYAIYLIYRIREYVAQGQALPEAVASAMKTAGKACLFVATAVAGGYAVLMASYDYKVHVWLSAFIVLAMLVSVFAALVLIPSVILSIQPKFIFKRRSSDLAAIVLIGAAAVGFLTYSRVAWAETNPADLMERNAAVTRFSTSVASAEFTLENKDGSKRTRQASMSSKLQPNDKDTMRLVKFDAPADIKGTSTLLVERSAKEDDMWVYLPAMKKVRRLVASNKRDSFIGTDFSYGDVMGYKVSDWTHKLVAEQARDGAPHYVVESVPANDTVKNDSGYSKRTTWIRKDNLATTFVETFDAGGQPYKRFTFSDIKPVDAAKSKWQPMKAVGANLQSGHTTTIVFSTFKVGDKLNDDLFSANALSSH</sequence>
<dbReference type="PANTHER" id="PTHR33406:SF13">
    <property type="entry name" value="MEMBRANE PROTEIN YDFJ"/>
    <property type="match status" value="1"/>
</dbReference>
<evidence type="ECO:0000256" key="3">
    <source>
        <dbReference type="ARBA" id="ARBA00022692"/>
    </source>
</evidence>
<evidence type="ECO:0000256" key="6">
    <source>
        <dbReference type="SAM" id="Phobius"/>
    </source>
</evidence>
<evidence type="ECO:0000256" key="2">
    <source>
        <dbReference type="ARBA" id="ARBA00022475"/>
    </source>
</evidence>
<dbReference type="InterPro" id="IPR004869">
    <property type="entry name" value="MMPL_dom"/>
</dbReference>
<keyword evidence="5 6" id="KW-0472">Membrane</keyword>
<proteinExistence type="predicted"/>
<dbReference type="Gene3D" id="1.20.1640.10">
    <property type="entry name" value="Multidrug efflux transporter AcrB transmembrane domain"/>
    <property type="match status" value="2"/>
</dbReference>
<dbReference type="Gene3D" id="2.50.20.10">
    <property type="entry name" value="Lipoprotein localisation LolA/LolB/LppX"/>
    <property type="match status" value="1"/>
</dbReference>
<evidence type="ECO:0000313" key="9">
    <source>
        <dbReference type="Proteomes" id="UP001606301"/>
    </source>
</evidence>
<feature type="transmembrane region" description="Helical" evidence="6">
    <location>
        <begin position="736"/>
        <end position="755"/>
    </location>
</feature>
<feature type="transmembrane region" description="Helical" evidence="6">
    <location>
        <begin position="662"/>
        <end position="682"/>
    </location>
</feature>
<dbReference type="RefSeq" id="WP_394396244.1">
    <property type="nucleotide sequence ID" value="NZ_JBIGHW010000002.1"/>
</dbReference>
<feature type="transmembrane region" description="Helical" evidence="6">
    <location>
        <begin position="334"/>
        <end position="364"/>
    </location>
</feature>
<gene>
    <name evidence="8" type="ORF">ACG0Z3_03885</name>
</gene>
<evidence type="ECO:0000256" key="5">
    <source>
        <dbReference type="ARBA" id="ARBA00023136"/>
    </source>
</evidence>
<dbReference type="Pfam" id="PF17131">
    <property type="entry name" value="LolA_like"/>
    <property type="match status" value="1"/>
</dbReference>
<feature type="transmembrane region" description="Helical" evidence="6">
    <location>
        <begin position="688"/>
        <end position="710"/>
    </location>
</feature>
<keyword evidence="4 6" id="KW-1133">Transmembrane helix</keyword>
<dbReference type="Proteomes" id="UP001606301">
    <property type="component" value="Unassembled WGS sequence"/>
</dbReference>
<evidence type="ECO:0000256" key="4">
    <source>
        <dbReference type="ARBA" id="ARBA00022989"/>
    </source>
</evidence>
<feature type="transmembrane region" description="Helical" evidence="6">
    <location>
        <begin position="761"/>
        <end position="782"/>
    </location>
</feature>
<evidence type="ECO:0000256" key="1">
    <source>
        <dbReference type="ARBA" id="ARBA00004651"/>
    </source>
</evidence>
<protein>
    <submittedName>
        <fullName evidence="8">Outer membrane lipoprotein-sorting protein</fullName>
    </submittedName>
</protein>
<dbReference type="PANTHER" id="PTHR33406">
    <property type="entry name" value="MEMBRANE PROTEIN MJ1562-RELATED"/>
    <property type="match status" value="1"/>
</dbReference>
<dbReference type="CDD" id="cd16329">
    <property type="entry name" value="LolA_like"/>
    <property type="match status" value="1"/>
</dbReference>
<dbReference type="EMBL" id="JBIGHW010000002">
    <property type="protein sequence ID" value="MFG6439811.1"/>
    <property type="molecule type" value="Genomic_DNA"/>
</dbReference>
<feature type="domain" description="SSD" evidence="7">
    <location>
        <begin position="266"/>
        <end position="397"/>
    </location>
</feature>
<dbReference type="SUPFAM" id="SSF82866">
    <property type="entry name" value="Multidrug efflux transporter AcrB transmembrane domain"/>
    <property type="match status" value="2"/>
</dbReference>
<dbReference type="InterPro" id="IPR033399">
    <property type="entry name" value="TP_0789-like"/>
</dbReference>
<feature type="transmembrane region" description="Helical" evidence="6">
    <location>
        <begin position="262"/>
        <end position="283"/>
    </location>
</feature>
<feature type="transmembrane region" description="Helical" evidence="6">
    <location>
        <begin position="637"/>
        <end position="655"/>
    </location>
</feature>
<reference evidence="8 9" key="1">
    <citation type="submission" date="2024-08" db="EMBL/GenBank/DDBJ databases">
        <authorList>
            <person name="Lu H."/>
        </authorList>
    </citation>
    <scope>NUCLEOTIDE SEQUENCE [LARGE SCALE GENOMIC DNA]</scope>
    <source>
        <strain evidence="8 9">LKC17W</strain>
    </source>
</reference>
<dbReference type="InterPro" id="IPR050545">
    <property type="entry name" value="Mycobact_MmpL"/>
</dbReference>